<dbReference type="Pfam" id="PF02527">
    <property type="entry name" value="GidB"/>
    <property type="match status" value="1"/>
</dbReference>
<evidence type="ECO:0000313" key="8">
    <source>
        <dbReference type="Proteomes" id="UP000011547"/>
    </source>
</evidence>
<keyword evidence="3 6" id="KW-0489">Methyltransferase</keyword>
<dbReference type="Gene3D" id="3.40.50.150">
    <property type="entry name" value="Vaccinia Virus protein VP39"/>
    <property type="match status" value="1"/>
</dbReference>
<comment type="caution">
    <text evidence="6">Lacks conserved residue(s) required for the propagation of feature annotation.</text>
</comment>
<comment type="subcellular location">
    <subcellularLocation>
        <location evidence="6">Cytoplasm</location>
    </subcellularLocation>
</comment>
<comment type="catalytic activity">
    <reaction evidence="6">
        <text>guanosine(527) in 16S rRNA + S-adenosyl-L-methionine = N(7)-methylguanosine(527) in 16S rRNA + S-adenosyl-L-homocysteine</text>
        <dbReference type="Rhea" id="RHEA:42732"/>
        <dbReference type="Rhea" id="RHEA-COMP:10209"/>
        <dbReference type="Rhea" id="RHEA-COMP:10210"/>
        <dbReference type="ChEBI" id="CHEBI:57856"/>
        <dbReference type="ChEBI" id="CHEBI:59789"/>
        <dbReference type="ChEBI" id="CHEBI:74269"/>
        <dbReference type="ChEBI" id="CHEBI:74480"/>
        <dbReference type="EC" id="2.1.1.170"/>
    </reaction>
</comment>
<dbReference type="AlphaFoldDB" id="M1L3J4"/>
<evidence type="ECO:0000256" key="1">
    <source>
        <dbReference type="ARBA" id="ARBA00022490"/>
    </source>
</evidence>
<dbReference type="GO" id="GO:0070043">
    <property type="term" value="F:rRNA (guanine-N7-)-methyltransferase activity"/>
    <property type="evidence" value="ECO:0007669"/>
    <property type="project" value="UniProtKB-UniRule"/>
</dbReference>
<evidence type="ECO:0000256" key="2">
    <source>
        <dbReference type="ARBA" id="ARBA00022552"/>
    </source>
</evidence>
<dbReference type="EMBL" id="CP003803">
    <property type="protein sequence ID" value="AGF47298.1"/>
    <property type="molecule type" value="Genomic_DNA"/>
</dbReference>
<evidence type="ECO:0000256" key="6">
    <source>
        <dbReference type="HAMAP-Rule" id="MF_00074"/>
    </source>
</evidence>
<dbReference type="PANTHER" id="PTHR31760:SF0">
    <property type="entry name" value="S-ADENOSYL-L-METHIONINE-DEPENDENT METHYLTRANSFERASES SUPERFAMILY PROTEIN"/>
    <property type="match status" value="1"/>
</dbReference>
<name>M1L3J4_9PROT</name>
<keyword evidence="2 6" id="KW-0698">rRNA processing</keyword>
<keyword evidence="8" id="KW-1185">Reference proteome</keyword>
<dbReference type="OrthoDB" id="9808773at2"/>
<dbReference type="InterPro" id="IPR003682">
    <property type="entry name" value="rRNA_ssu_MeTfrase_G"/>
</dbReference>
<feature type="binding site" evidence="6">
    <location>
        <position position="91"/>
    </location>
    <ligand>
        <name>S-adenosyl-L-methionine</name>
        <dbReference type="ChEBI" id="CHEBI:59789"/>
    </ligand>
</feature>
<dbReference type="HAMAP" id="MF_00074">
    <property type="entry name" value="16SrRNA_methyltr_G"/>
    <property type="match status" value="1"/>
</dbReference>
<evidence type="ECO:0000256" key="4">
    <source>
        <dbReference type="ARBA" id="ARBA00022679"/>
    </source>
</evidence>
<feature type="binding site" evidence="6">
    <location>
        <position position="151"/>
    </location>
    <ligand>
        <name>S-adenosyl-L-methionine</name>
        <dbReference type="ChEBI" id="CHEBI:59789"/>
    </ligand>
</feature>
<gene>
    <name evidence="6" type="primary">rsmG</name>
    <name evidence="7" type="ORF">CDSE_0198</name>
</gene>
<sequence length="224" mass="25393">MILNRDNIGSLLFESCDKMNVYLSIEQKDMLEKYSSYIKHWNNIYNITSIKNTFDIVTNHIIDSISVLPSLDKLSIKKNINICDVGSGAGLPGIILSIMRPDWNIFCVESIGKKTAFMRQAIGVLNLSNLKIIQSRVESLHGYKFDILISRAFSSLKNFVLLSKHLVDSEGLICAMKGKIPEEEILEFSDIKDLYIDNIEILKVPNLKAQRCLIIIKKIVNSNL</sequence>
<dbReference type="PATRIC" id="fig|1208919.3.peg.742"/>
<protein>
    <recommendedName>
        <fullName evidence="6">Ribosomal RNA small subunit methyltransferase G</fullName>
        <ecNumber evidence="6">2.1.1.170</ecNumber>
    </recommendedName>
    <alternativeName>
        <fullName evidence="6">16S rRNA 7-methylguanosine methyltransferase</fullName>
        <shortName evidence="6">16S rRNA m7G methyltransferase</shortName>
    </alternativeName>
</protein>
<accession>M1L3J4</accession>
<dbReference type="PIRSF" id="PIRSF003078">
    <property type="entry name" value="GidB"/>
    <property type="match status" value="1"/>
</dbReference>
<organism evidence="7 8">
    <name type="scientific">Candidatus Kinetoplastidibacterium desouzai TCC079E</name>
    <dbReference type="NCBI Taxonomy" id="1208919"/>
    <lineage>
        <taxon>Bacteria</taxon>
        <taxon>Pseudomonadati</taxon>
        <taxon>Pseudomonadota</taxon>
        <taxon>Betaproteobacteria</taxon>
        <taxon>Candidatus Kinetoplastidibacterium</taxon>
    </lineage>
</organism>
<dbReference type="KEGG" id="kde:CDSE_0198"/>
<feature type="binding site" evidence="6">
    <location>
        <position position="86"/>
    </location>
    <ligand>
        <name>S-adenosyl-L-methionine</name>
        <dbReference type="ChEBI" id="CHEBI:59789"/>
    </ligand>
</feature>
<dbReference type="EC" id="2.1.1.170" evidence="6"/>
<dbReference type="PANTHER" id="PTHR31760">
    <property type="entry name" value="S-ADENOSYL-L-METHIONINE-DEPENDENT METHYLTRANSFERASES SUPERFAMILY PROTEIN"/>
    <property type="match status" value="1"/>
</dbReference>
<dbReference type="RefSeq" id="WP_015396708.1">
    <property type="nucleotide sequence ID" value="NC_020294.1"/>
</dbReference>
<feature type="binding site" evidence="6">
    <location>
        <begin position="137"/>
        <end position="138"/>
    </location>
    <ligand>
        <name>S-adenosyl-L-methionine</name>
        <dbReference type="ChEBI" id="CHEBI:59789"/>
    </ligand>
</feature>
<dbReference type="InterPro" id="IPR029063">
    <property type="entry name" value="SAM-dependent_MTases_sf"/>
</dbReference>
<evidence type="ECO:0000256" key="3">
    <source>
        <dbReference type="ARBA" id="ARBA00022603"/>
    </source>
</evidence>
<evidence type="ECO:0000313" key="7">
    <source>
        <dbReference type="EMBL" id="AGF47298.1"/>
    </source>
</evidence>
<evidence type="ECO:0000256" key="5">
    <source>
        <dbReference type="ARBA" id="ARBA00022691"/>
    </source>
</evidence>
<keyword evidence="5 6" id="KW-0949">S-adenosyl-L-methionine</keyword>
<keyword evidence="4 6" id="KW-0808">Transferase</keyword>
<dbReference type="eggNOG" id="COG0357">
    <property type="taxonomic scope" value="Bacteria"/>
</dbReference>
<dbReference type="NCBIfam" id="TIGR00138">
    <property type="entry name" value="rsmG_gidB"/>
    <property type="match status" value="1"/>
</dbReference>
<dbReference type="GO" id="GO:0005829">
    <property type="term" value="C:cytosol"/>
    <property type="evidence" value="ECO:0007669"/>
    <property type="project" value="TreeGrafter"/>
</dbReference>
<dbReference type="Proteomes" id="UP000011547">
    <property type="component" value="Chromosome"/>
</dbReference>
<comment type="similarity">
    <text evidence="6">Belongs to the methyltransferase superfamily. RNA methyltransferase RsmG family.</text>
</comment>
<comment type="function">
    <text evidence="6">Specifically methylates the N7 position of guanine in position 527 of 16S rRNA.</text>
</comment>
<dbReference type="SUPFAM" id="SSF53335">
    <property type="entry name" value="S-adenosyl-L-methionine-dependent methyltransferases"/>
    <property type="match status" value="1"/>
</dbReference>
<dbReference type="HOGENOM" id="CLU_065341_2_0_4"/>
<proteinExistence type="inferred from homology"/>
<keyword evidence="1 6" id="KW-0963">Cytoplasm</keyword>
<reference evidence="7 8" key="1">
    <citation type="journal article" date="2013" name="Genome Biol. Evol.">
        <title>Genome evolution and phylogenomic analysis of candidatus kinetoplastibacterium, the betaproteobacterial endosymbionts of strigomonas and angomonas.</title>
        <authorList>
            <person name="Alves J.M."/>
            <person name="Serrano M.G."/>
            <person name="Maia da Silva F."/>
            <person name="Voegtly L.J."/>
            <person name="Matveyev A.V."/>
            <person name="Teixeira M.M."/>
            <person name="Camargo E.P."/>
            <person name="Buck G.A."/>
        </authorList>
    </citation>
    <scope>NUCLEOTIDE SEQUENCE [LARGE SCALE GENOMIC DNA]</scope>
    <source>
        <strain evidence="7 8">TCC079E</strain>
    </source>
</reference>
<dbReference type="STRING" id="1208919.CDSE_0198"/>